<dbReference type="PROSITE" id="PS50294">
    <property type="entry name" value="WD_REPEATS_REGION"/>
    <property type="match status" value="1"/>
</dbReference>
<feature type="region of interest" description="Disordered" evidence="4">
    <location>
        <begin position="322"/>
        <end position="377"/>
    </location>
</feature>
<sequence>MEAWAENDLLQNCEAVYCDMQPQPRSTIAIAFSSDGSMLASTHGDHTVKLTCLRQCCCIKTLVGHRRTPWVVRFHPLRPNILVSGSLDYEVRVWDANSGACLHSHNFGRPIASLAFKADGSLLAIASGHTLFAWVFDEDCQPQGLPVPVLKTRRSMRAIHFHPFGAPLMLSAEVNNPPAPSSQPPPMTIASNLARTATEPASLPEPHLPYRSQSEQQHLPDTIAQQITRRSEPAAEADDWGAGANHNSPPRHSSPGRRRGTDGSQDLHELLQHGSQSVDMADVEAGWGLSPAAQQRLAMHNGQVLGDDNTHSLEWHLARQPAEAPAHPAHHSMQQGIEASEHAQSRQQAAAMQPADPPGAMDQVWVGRNDGAMHPETGHVPTPGLIRGWPALPVPAALRHIAAAGAVLPRSMVNLGWECDSLRGRWRRQSEQRQQRRWALSHPAA</sequence>
<feature type="region of interest" description="Disordered" evidence="4">
    <location>
        <begin position="228"/>
        <end position="264"/>
    </location>
</feature>
<dbReference type="InterPro" id="IPR052596">
    <property type="entry name" value="AMBRA1_autophagy"/>
</dbReference>
<feature type="region of interest" description="Disordered" evidence="4">
    <location>
        <begin position="200"/>
        <end position="219"/>
    </location>
</feature>
<dbReference type="SUPFAM" id="SSF50978">
    <property type="entry name" value="WD40 repeat-like"/>
    <property type="match status" value="1"/>
</dbReference>
<dbReference type="GO" id="GO:0000045">
    <property type="term" value="P:autophagosome assembly"/>
    <property type="evidence" value="ECO:0007669"/>
    <property type="project" value="TreeGrafter"/>
</dbReference>
<evidence type="ECO:0000256" key="4">
    <source>
        <dbReference type="SAM" id="MobiDB-lite"/>
    </source>
</evidence>
<dbReference type="PANTHER" id="PTHR22874">
    <property type="entry name" value="ACTIVATING MOLECULE IN BECN1-REGULATED AUTOPHAGY PROTEIN 1"/>
    <property type="match status" value="1"/>
</dbReference>
<dbReference type="InterPro" id="IPR019775">
    <property type="entry name" value="WD40_repeat_CS"/>
</dbReference>
<accession>A0AAW1NUY2</accession>
<gene>
    <name evidence="5" type="ORF">WJX73_006789</name>
</gene>
<dbReference type="GO" id="GO:0080008">
    <property type="term" value="C:Cul4-RING E3 ubiquitin ligase complex"/>
    <property type="evidence" value="ECO:0007669"/>
    <property type="project" value="TreeGrafter"/>
</dbReference>
<dbReference type="InterPro" id="IPR001680">
    <property type="entry name" value="WD40_rpt"/>
</dbReference>
<dbReference type="PROSITE" id="PS00678">
    <property type="entry name" value="WD_REPEATS_1"/>
    <property type="match status" value="1"/>
</dbReference>
<evidence type="ECO:0000313" key="6">
    <source>
        <dbReference type="Proteomes" id="UP001465755"/>
    </source>
</evidence>
<protein>
    <submittedName>
        <fullName evidence="5">Uncharacterized protein</fullName>
    </submittedName>
</protein>
<dbReference type="EMBL" id="JALJOQ010000126">
    <property type="protein sequence ID" value="KAK9795581.1"/>
    <property type="molecule type" value="Genomic_DNA"/>
</dbReference>
<dbReference type="InterPro" id="IPR036322">
    <property type="entry name" value="WD40_repeat_dom_sf"/>
</dbReference>
<dbReference type="Pfam" id="PF00400">
    <property type="entry name" value="WD40"/>
    <property type="match status" value="2"/>
</dbReference>
<dbReference type="SMART" id="SM00320">
    <property type="entry name" value="WD40"/>
    <property type="match status" value="3"/>
</dbReference>
<dbReference type="AlphaFoldDB" id="A0AAW1NUY2"/>
<dbReference type="Proteomes" id="UP001465755">
    <property type="component" value="Unassembled WGS sequence"/>
</dbReference>
<name>A0AAW1NUY2_9CHLO</name>
<dbReference type="GO" id="GO:0000423">
    <property type="term" value="P:mitophagy"/>
    <property type="evidence" value="ECO:0007669"/>
    <property type="project" value="TreeGrafter"/>
</dbReference>
<dbReference type="PROSITE" id="PS50082">
    <property type="entry name" value="WD_REPEATS_2"/>
    <property type="match status" value="1"/>
</dbReference>
<dbReference type="GO" id="GO:1990756">
    <property type="term" value="F:ubiquitin-like ligase-substrate adaptor activity"/>
    <property type="evidence" value="ECO:0007669"/>
    <property type="project" value="TreeGrafter"/>
</dbReference>
<keyword evidence="2" id="KW-0677">Repeat</keyword>
<evidence type="ECO:0000256" key="3">
    <source>
        <dbReference type="PROSITE-ProRule" id="PRU00221"/>
    </source>
</evidence>
<evidence type="ECO:0000313" key="5">
    <source>
        <dbReference type="EMBL" id="KAK9795581.1"/>
    </source>
</evidence>
<feature type="compositionally biased region" description="Low complexity" evidence="4">
    <location>
        <begin position="347"/>
        <end position="362"/>
    </location>
</feature>
<dbReference type="PANTHER" id="PTHR22874:SF1">
    <property type="entry name" value="ACTIVATING MOLECULE IN BECN1-REGULATED AUTOPHAGY PROTEIN 1"/>
    <property type="match status" value="1"/>
</dbReference>
<dbReference type="Gene3D" id="2.130.10.10">
    <property type="entry name" value="YVTN repeat-like/Quinoprotein amine dehydrogenase"/>
    <property type="match status" value="1"/>
</dbReference>
<feature type="repeat" description="WD" evidence="3">
    <location>
        <begin position="62"/>
        <end position="104"/>
    </location>
</feature>
<keyword evidence="1 3" id="KW-0853">WD repeat</keyword>
<reference evidence="5 6" key="1">
    <citation type="journal article" date="2024" name="Nat. Commun.">
        <title>Phylogenomics reveals the evolutionary origins of lichenization in chlorophyte algae.</title>
        <authorList>
            <person name="Puginier C."/>
            <person name="Libourel C."/>
            <person name="Otte J."/>
            <person name="Skaloud P."/>
            <person name="Haon M."/>
            <person name="Grisel S."/>
            <person name="Petersen M."/>
            <person name="Berrin J.G."/>
            <person name="Delaux P.M."/>
            <person name="Dal Grande F."/>
            <person name="Keller J."/>
        </authorList>
    </citation>
    <scope>NUCLEOTIDE SEQUENCE [LARGE SCALE GENOMIC DNA]</scope>
    <source>
        <strain evidence="5 6">SAG 2036</strain>
    </source>
</reference>
<comment type="caution">
    <text evidence="5">The sequence shown here is derived from an EMBL/GenBank/DDBJ whole genome shotgun (WGS) entry which is preliminary data.</text>
</comment>
<evidence type="ECO:0000256" key="2">
    <source>
        <dbReference type="ARBA" id="ARBA00022737"/>
    </source>
</evidence>
<keyword evidence="6" id="KW-1185">Reference proteome</keyword>
<organism evidence="5 6">
    <name type="scientific">Symbiochloris irregularis</name>
    <dbReference type="NCBI Taxonomy" id="706552"/>
    <lineage>
        <taxon>Eukaryota</taxon>
        <taxon>Viridiplantae</taxon>
        <taxon>Chlorophyta</taxon>
        <taxon>core chlorophytes</taxon>
        <taxon>Trebouxiophyceae</taxon>
        <taxon>Trebouxiales</taxon>
        <taxon>Trebouxiaceae</taxon>
        <taxon>Symbiochloris</taxon>
    </lineage>
</organism>
<proteinExistence type="predicted"/>
<dbReference type="InterPro" id="IPR015943">
    <property type="entry name" value="WD40/YVTN_repeat-like_dom_sf"/>
</dbReference>
<evidence type="ECO:0000256" key="1">
    <source>
        <dbReference type="ARBA" id="ARBA00022574"/>
    </source>
</evidence>